<dbReference type="KEGG" id="lha:LHA_1991"/>
<dbReference type="Proteomes" id="UP000032803">
    <property type="component" value="Chromosome I"/>
</dbReference>
<evidence type="ECO:0000313" key="2">
    <source>
        <dbReference type="Proteomes" id="UP000032803"/>
    </source>
</evidence>
<sequence length="71" mass="7799">MSALTDRIEQAIAAYKSVFLDLNNGLKINLNASAGDIHFYSDNGSDYIEVKTENGSILYNLNMTIAIKISN</sequence>
<evidence type="ECO:0000313" key="1">
    <source>
        <dbReference type="EMBL" id="CEK11018.1"/>
    </source>
</evidence>
<dbReference type="OrthoDB" id="9928570at2"/>
<dbReference type="RefSeq" id="WP_045106288.1">
    <property type="nucleotide sequence ID" value="NZ_LN681225.1"/>
</dbReference>
<gene>
    <name evidence="1" type="ORF">LHA_1991</name>
</gene>
<keyword evidence="2" id="KW-1185">Reference proteome</keyword>
<name>A0A0A8UQK1_LEGHA</name>
<proteinExistence type="predicted"/>
<protein>
    <submittedName>
        <fullName evidence="1">Uncharacterized protein</fullName>
    </submittedName>
</protein>
<reference evidence="2" key="1">
    <citation type="submission" date="2014-09" db="EMBL/GenBank/DDBJ databases">
        <authorList>
            <person name="Gomez-Valero L."/>
        </authorList>
    </citation>
    <scope>NUCLEOTIDE SEQUENCE [LARGE SCALE GENOMIC DNA]</scope>
    <source>
        <strain evidence="2">ATCC35250</strain>
    </source>
</reference>
<dbReference type="STRING" id="449.LHA_1991"/>
<dbReference type="HOGENOM" id="CLU_2735035_0_0_6"/>
<dbReference type="EMBL" id="LN681225">
    <property type="protein sequence ID" value="CEK11018.1"/>
    <property type="molecule type" value="Genomic_DNA"/>
</dbReference>
<dbReference type="PATRIC" id="fig|449.7.peg.2155"/>
<organism evidence="1 2">
    <name type="scientific">Legionella hackeliae</name>
    <dbReference type="NCBI Taxonomy" id="449"/>
    <lineage>
        <taxon>Bacteria</taxon>
        <taxon>Pseudomonadati</taxon>
        <taxon>Pseudomonadota</taxon>
        <taxon>Gammaproteobacteria</taxon>
        <taxon>Legionellales</taxon>
        <taxon>Legionellaceae</taxon>
        <taxon>Legionella</taxon>
    </lineage>
</organism>
<dbReference type="AlphaFoldDB" id="A0A0A8UQK1"/>
<accession>A0A0A8UQK1</accession>